<dbReference type="AlphaFoldDB" id="A0A0A9BLW1"/>
<sequence length="29" mass="3259">MSTWGHPNIRIVHARPLQGSCKSDHTPMT</sequence>
<accession>A0A0A9BLW1</accession>
<name>A0A0A9BLW1_ARUDO</name>
<proteinExistence type="predicted"/>
<reference evidence="1" key="1">
    <citation type="submission" date="2014-09" db="EMBL/GenBank/DDBJ databases">
        <authorList>
            <person name="Magalhaes I.L.F."/>
            <person name="Oliveira U."/>
            <person name="Santos F.R."/>
            <person name="Vidigal T.H.D.A."/>
            <person name="Brescovit A.D."/>
            <person name="Santos A.J."/>
        </authorList>
    </citation>
    <scope>NUCLEOTIDE SEQUENCE</scope>
    <source>
        <tissue evidence="1">Shoot tissue taken approximately 20 cm above the soil surface</tissue>
    </source>
</reference>
<evidence type="ECO:0000313" key="1">
    <source>
        <dbReference type="EMBL" id="JAD64959.1"/>
    </source>
</evidence>
<reference evidence="1" key="2">
    <citation type="journal article" date="2015" name="Data Brief">
        <title>Shoot transcriptome of the giant reed, Arundo donax.</title>
        <authorList>
            <person name="Barrero R.A."/>
            <person name="Guerrero F.D."/>
            <person name="Moolhuijzen P."/>
            <person name="Goolsby J.A."/>
            <person name="Tidwell J."/>
            <person name="Bellgard S.E."/>
            <person name="Bellgard M.I."/>
        </authorList>
    </citation>
    <scope>NUCLEOTIDE SEQUENCE</scope>
    <source>
        <tissue evidence="1">Shoot tissue taken approximately 20 cm above the soil surface</tissue>
    </source>
</reference>
<organism evidence="1">
    <name type="scientific">Arundo donax</name>
    <name type="common">Giant reed</name>
    <name type="synonym">Donax arundinaceus</name>
    <dbReference type="NCBI Taxonomy" id="35708"/>
    <lineage>
        <taxon>Eukaryota</taxon>
        <taxon>Viridiplantae</taxon>
        <taxon>Streptophyta</taxon>
        <taxon>Embryophyta</taxon>
        <taxon>Tracheophyta</taxon>
        <taxon>Spermatophyta</taxon>
        <taxon>Magnoliopsida</taxon>
        <taxon>Liliopsida</taxon>
        <taxon>Poales</taxon>
        <taxon>Poaceae</taxon>
        <taxon>PACMAD clade</taxon>
        <taxon>Arundinoideae</taxon>
        <taxon>Arundineae</taxon>
        <taxon>Arundo</taxon>
    </lineage>
</organism>
<protein>
    <submittedName>
        <fullName evidence="1">Uncharacterized protein</fullName>
    </submittedName>
</protein>
<dbReference type="EMBL" id="GBRH01232936">
    <property type="protein sequence ID" value="JAD64959.1"/>
    <property type="molecule type" value="Transcribed_RNA"/>
</dbReference>